<dbReference type="Proteomes" id="UP000294576">
    <property type="component" value="Unassembled WGS sequence"/>
</dbReference>
<evidence type="ECO:0000256" key="1">
    <source>
        <dbReference type="SAM" id="MobiDB-lite"/>
    </source>
</evidence>
<comment type="caution">
    <text evidence="2">The sequence shown here is derived from an EMBL/GenBank/DDBJ whole genome shotgun (WGS) entry which is preliminary data.</text>
</comment>
<reference evidence="2 3" key="1">
    <citation type="submission" date="2019-03" db="EMBL/GenBank/DDBJ databases">
        <title>Genomic Encyclopedia of Type Strains, Phase IV (KMG-V): Genome sequencing to study the core and pangenomes of soil and plant-associated prokaryotes.</title>
        <authorList>
            <person name="Whitman W."/>
        </authorList>
    </citation>
    <scope>NUCLEOTIDE SEQUENCE [LARGE SCALE GENOMIC DNA]</scope>
    <source>
        <strain evidence="2 3">Hc14</strain>
    </source>
</reference>
<feature type="compositionally biased region" description="Basic residues" evidence="1">
    <location>
        <begin position="64"/>
        <end position="84"/>
    </location>
</feature>
<gene>
    <name evidence="2" type="ORF">EV132_110196</name>
</gene>
<feature type="region of interest" description="Disordered" evidence="1">
    <location>
        <begin position="52"/>
        <end position="84"/>
    </location>
</feature>
<organism evidence="2 3">
    <name type="scientific">Rhizobium sullae</name>
    <name type="common">Rhizobium hedysari</name>
    <dbReference type="NCBI Taxonomy" id="50338"/>
    <lineage>
        <taxon>Bacteria</taxon>
        <taxon>Pseudomonadati</taxon>
        <taxon>Pseudomonadota</taxon>
        <taxon>Alphaproteobacteria</taxon>
        <taxon>Hyphomicrobiales</taxon>
        <taxon>Rhizobiaceae</taxon>
        <taxon>Rhizobium/Agrobacterium group</taxon>
        <taxon>Rhizobium</taxon>
    </lineage>
</organism>
<accession>A0A4R3Q0K6</accession>
<sequence length="84" mass="9379">MATERETKEQNYASPTMERRDFIKGLGKFAALTPPAVTVLLDLSMNSPAVAASGGRPGWGYGNKKNKNHVHTGPVRRRPRTWWN</sequence>
<proteinExistence type="predicted"/>
<dbReference type="RefSeq" id="WP_132564841.1">
    <property type="nucleotide sequence ID" value="NZ_SMBH01000010.1"/>
</dbReference>
<dbReference type="EMBL" id="SMBH01000010">
    <property type="protein sequence ID" value="TCU14119.1"/>
    <property type="molecule type" value="Genomic_DNA"/>
</dbReference>
<evidence type="ECO:0000313" key="3">
    <source>
        <dbReference type="Proteomes" id="UP000294576"/>
    </source>
</evidence>
<name>A0A4R3Q0K6_RHISU</name>
<evidence type="ECO:0000313" key="2">
    <source>
        <dbReference type="EMBL" id="TCU14119.1"/>
    </source>
</evidence>
<dbReference type="AlphaFoldDB" id="A0A4R3Q0K6"/>
<protein>
    <submittedName>
        <fullName evidence="2">Uncharacterized protein</fullName>
    </submittedName>
</protein>